<dbReference type="OrthoDB" id="10564202at2759"/>
<accession>A0A2P5B5R5</accession>
<sequence>MNGKATLLPWLADGPPIRGMDFFNFTLGPKEVMLLHLSGTLGNNLSAPTVVANFLKTQTTIDRVKIFVDANPNILNAFADTRIAIEIVGLKDLRSSILCLYHAPVPGGACPMPLVIDEDEPLVQETCHFVDLCWELDLQTTARLWIPMPSGKDFDAFSSESARD</sequence>
<dbReference type="Gene3D" id="3.20.20.80">
    <property type="entry name" value="Glycosidases"/>
    <property type="match status" value="1"/>
</dbReference>
<comment type="caution">
    <text evidence="1">The sequence shown here is derived from an EMBL/GenBank/DDBJ whole genome shotgun (WGS) entry which is preliminary data.</text>
</comment>
<evidence type="ECO:0000313" key="2">
    <source>
        <dbReference type="Proteomes" id="UP000237000"/>
    </source>
</evidence>
<keyword evidence="1" id="KW-0378">Hydrolase</keyword>
<dbReference type="EMBL" id="JXTC01000600">
    <property type="protein sequence ID" value="PON44127.1"/>
    <property type="molecule type" value="Genomic_DNA"/>
</dbReference>
<dbReference type="GO" id="GO:0016787">
    <property type="term" value="F:hydrolase activity"/>
    <property type="evidence" value="ECO:0007669"/>
    <property type="project" value="UniProtKB-KW"/>
</dbReference>
<proteinExistence type="predicted"/>
<organism evidence="1 2">
    <name type="scientific">Trema orientale</name>
    <name type="common">Charcoal tree</name>
    <name type="synonym">Celtis orientalis</name>
    <dbReference type="NCBI Taxonomy" id="63057"/>
    <lineage>
        <taxon>Eukaryota</taxon>
        <taxon>Viridiplantae</taxon>
        <taxon>Streptophyta</taxon>
        <taxon>Embryophyta</taxon>
        <taxon>Tracheophyta</taxon>
        <taxon>Spermatophyta</taxon>
        <taxon>Magnoliopsida</taxon>
        <taxon>eudicotyledons</taxon>
        <taxon>Gunneridae</taxon>
        <taxon>Pentapetalae</taxon>
        <taxon>rosids</taxon>
        <taxon>fabids</taxon>
        <taxon>Rosales</taxon>
        <taxon>Cannabaceae</taxon>
        <taxon>Trema</taxon>
    </lineage>
</organism>
<dbReference type="Proteomes" id="UP000237000">
    <property type="component" value="Unassembled WGS sequence"/>
</dbReference>
<gene>
    <name evidence="1" type="ORF">TorRG33x02_331680</name>
</gene>
<dbReference type="InParanoid" id="A0A2P5B5R5"/>
<evidence type="ECO:0000313" key="1">
    <source>
        <dbReference type="EMBL" id="PON44127.1"/>
    </source>
</evidence>
<keyword evidence="2" id="KW-1185">Reference proteome</keyword>
<dbReference type="STRING" id="63057.A0A2P5B5R5"/>
<dbReference type="AlphaFoldDB" id="A0A2P5B5R5"/>
<name>A0A2P5B5R5_TREOI</name>
<protein>
    <submittedName>
        <fullName evidence="1">Glycoside hydrolase</fullName>
    </submittedName>
</protein>
<reference evidence="2" key="1">
    <citation type="submission" date="2016-06" db="EMBL/GenBank/DDBJ databases">
        <title>Parallel loss of symbiosis genes in relatives of nitrogen-fixing non-legume Parasponia.</title>
        <authorList>
            <person name="Van Velzen R."/>
            <person name="Holmer R."/>
            <person name="Bu F."/>
            <person name="Rutten L."/>
            <person name="Van Zeijl A."/>
            <person name="Liu W."/>
            <person name="Santuari L."/>
            <person name="Cao Q."/>
            <person name="Sharma T."/>
            <person name="Shen D."/>
            <person name="Roswanjaya Y."/>
            <person name="Wardhani T."/>
            <person name="Kalhor M.S."/>
            <person name="Jansen J."/>
            <person name="Van den Hoogen J."/>
            <person name="Gungor B."/>
            <person name="Hartog M."/>
            <person name="Hontelez J."/>
            <person name="Verver J."/>
            <person name="Yang W.-C."/>
            <person name="Schijlen E."/>
            <person name="Repin R."/>
            <person name="Schilthuizen M."/>
            <person name="Schranz E."/>
            <person name="Heidstra R."/>
            <person name="Miyata K."/>
            <person name="Fedorova E."/>
            <person name="Kohlen W."/>
            <person name="Bisseling T."/>
            <person name="Smit S."/>
            <person name="Geurts R."/>
        </authorList>
    </citation>
    <scope>NUCLEOTIDE SEQUENCE [LARGE SCALE GENOMIC DNA]</scope>
    <source>
        <strain evidence="2">cv. RG33-2</strain>
    </source>
</reference>